<accession>A0A095Z9R6</accession>
<dbReference type="PANTHER" id="PTHR33930">
    <property type="entry name" value="ALKYL HYDROPEROXIDE REDUCTASE AHPD"/>
    <property type="match status" value="1"/>
</dbReference>
<dbReference type="OrthoDB" id="1683318at2"/>
<evidence type="ECO:0000259" key="1">
    <source>
        <dbReference type="Pfam" id="PF02627"/>
    </source>
</evidence>
<feature type="domain" description="Carboxymuconolactone decarboxylase-like" evidence="1">
    <location>
        <begin position="22"/>
        <end position="102"/>
    </location>
</feature>
<dbReference type="AlphaFoldDB" id="A0A095Z9R6"/>
<dbReference type="EMBL" id="JRNI01000017">
    <property type="protein sequence ID" value="KGF31091.1"/>
    <property type="molecule type" value="Genomic_DNA"/>
</dbReference>
<keyword evidence="2" id="KW-0560">Oxidoreductase</keyword>
<keyword evidence="3" id="KW-1185">Reference proteome</keyword>
<dbReference type="InterPro" id="IPR003779">
    <property type="entry name" value="CMD-like"/>
</dbReference>
<name>A0A095Z9R6_9BURK</name>
<comment type="caution">
    <text evidence="2">The sequence shown here is derived from an EMBL/GenBank/DDBJ whole genome shotgun (WGS) entry which is preliminary data.</text>
</comment>
<evidence type="ECO:0000313" key="3">
    <source>
        <dbReference type="Proteomes" id="UP000029629"/>
    </source>
</evidence>
<keyword evidence="2" id="KW-0575">Peroxidase</keyword>
<dbReference type="Pfam" id="PF02627">
    <property type="entry name" value="CMD"/>
    <property type="match status" value="1"/>
</dbReference>
<dbReference type="eggNOG" id="COG0599">
    <property type="taxonomic scope" value="Bacteria"/>
</dbReference>
<sequence length="112" mass="11780">MSYKELTQVVSGNLRDLKQGNPELMKGFAALSSAATKAGALDEKTKELLALAIAIAIRCADCIAFHTQACIRLGMSKEELEELVGVAVMMGGGPSLMYGSHAIAAFKEFSAA</sequence>
<dbReference type="GO" id="GO:0051920">
    <property type="term" value="F:peroxiredoxin activity"/>
    <property type="evidence" value="ECO:0007669"/>
    <property type="project" value="InterPro"/>
</dbReference>
<reference evidence="2 3" key="1">
    <citation type="submission" date="2014-07" db="EMBL/GenBank/DDBJ databases">
        <authorList>
            <person name="McCorrison J."/>
            <person name="Sanka R."/>
            <person name="Torralba M."/>
            <person name="Gillis M."/>
            <person name="Haft D.H."/>
            <person name="Methe B."/>
            <person name="Sutton G."/>
            <person name="Nelson K.E."/>
        </authorList>
    </citation>
    <scope>NUCLEOTIDE SEQUENCE [LARGE SCALE GENOMIC DNA]</scope>
    <source>
        <strain evidence="2 3">DNF00040</strain>
    </source>
</reference>
<dbReference type="Gene3D" id="1.20.1290.10">
    <property type="entry name" value="AhpD-like"/>
    <property type="match status" value="1"/>
</dbReference>
<gene>
    <name evidence="2" type="ORF">HMPREF2130_04720</name>
</gene>
<dbReference type="NCBIfam" id="TIGR00778">
    <property type="entry name" value="ahpD_dom"/>
    <property type="match status" value="1"/>
</dbReference>
<dbReference type="InterPro" id="IPR004675">
    <property type="entry name" value="AhpD_core"/>
</dbReference>
<dbReference type="SUPFAM" id="SSF69118">
    <property type="entry name" value="AhpD-like"/>
    <property type="match status" value="1"/>
</dbReference>
<dbReference type="Proteomes" id="UP000029629">
    <property type="component" value="Unassembled WGS sequence"/>
</dbReference>
<dbReference type="InterPro" id="IPR029032">
    <property type="entry name" value="AhpD-like"/>
</dbReference>
<dbReference type="RefSeq" id="WP_036558616.1">
    <property type="nucleotide sequence ID" value="NZ_JRNI01000017.1"/>
</dbReference>
<evidence type="ECO:0000313" key="2">
    <source>
        <dbReference type="EMBL" id="KGF31091.1"/>
    </source>
</evidence>
<dbReference type="PANTHER" id="PTHR33930:SF2">
    <property type="entry name" value="BLR3452 PROTEIN"/>
    <property type="match status" value="1"/>
</dbReference>
<organism evidence="2 3">
    <name type="scientific">Oligella urethralis DNF00040</name>
    <dbReference type="NCBI Taxonomy" id="1401065"/>
    <lineage>
        <taxon>Bacteria</taxon>
        <taxon>Pseudomonadati</taxon>
        <taxon>Pseudomonadota</taxon>
        <taxon>Betaproteobacteria</taxon>
        <taxon>Burkholderiales</taxon>
        <taxon>Alcaligenaceae</taxon>
        <taxon>Oligella</taxon>
    </lineage>
</organism>
<proteinExistence type="predicted"/>
<protein>
    <submittedName>
        <fullName evidence="2">Alkylhydroperoxidase</fullName>
    </submittedName>
</protein>